<protein>
    <submittedName>
        <fullName evidence="1">Uncharacterized protein</fullName>
    </submittedName>
</protein>
<dbReference type="AlphaFoldDB" id="A0A0V1DDJ3"/>
<proteinExistence type="predicted"/>
<accession>A0A0V1DDJ3</accession>
<evidence type="ECO:0000313" key="1">
    <source>
        <dbReference type="EMBL" id="KRY59382.1"/>
    </source>
</evidence>
<keyword evidence="2" id="KW-1185">Reference proteome</keyword>
<feature type="non-terminal residue" evidence="1">
    <location>
        <position position="1"/>
    </location>
</feature>
<organism evidence="1 2">
    <name type="scientific">Trichinella britovi</name>
    <name type="common">Parasitic roundworm</name>
    <dbReference type="NCBI Taxonomy" id="45882"/>
    <lineage>
        <taxon>Eukaryota</taxon>
        <taxon>Metazoa</taxon>
        <taxon>Ecdysozoa</taxon>
        <taxon>Nematoda</taxon>
        <taxon>Enoplea</taxon>
        <taxon>Dorylaimia</taxon>
        <taxon>Trichinellida</taxon>
        <taxon>Trichinellidae</taxon>
        <taxon>Trichinella</taxon>
    </lineage>
</organism>
<feature type="non-terminal residue" evidence="1">
    <location>
        <position position="97"/>
    </location>
</feature>
<evidence type="ECO:0000313" key="2">
    <source>
        <dbReference type="Proteomes" id="UP000054653"/>
    </source>
</evidence>
<reference evidence="1 2" key="1">
    <citation type="submission" date="2015-01" db="EMBL/GenBank/DDBJ databases">
        <title>Evolution of Trichinella species and genotypes.</title>
        <authorList>
            <person name="Korhonen P.K."/>
            <person name="Edoardo P."/>
            <person name="Giuseppe L.R."/>
            <person name="Gasser R.B."/>
        </authorList>
    </citation>
    <scope>NUCLEOTIDE SEQUENCE [LARGE SCALE GENOMIC DNA]</scope>
    <source>
        <strain evidence="1">ISS120</strain>
    </source>
</reference>
<dbReference type="Proteomes" id="UP000054653">
    <property type="component" value="Unassembled WGS sequence"/>
</dbReference>
<sequence>LKSLTLSHLLFMSSPTMPGIIRILSITLSKTCNLSTSVSLRFSRKVKACTKFAKLAINTRSQRRDSFCMISWTIFTAADSYSSKQPVISCIFVIFTA</sequence>
<comment type="caution">
    <text evidence="1">The sequence shown here is derived from an EMBL/GenBank/DDBJ whole genome shotgun (WGS) entry which is preliminary data.</text>
</comment>
<dbReference type="EMBL" id="JYDI01000013">
    <property type="protein sequence ID" value="KRY59382.1"/>
    <property type="molecule type" value="Genomic_DNA"/>
</dbReference>
<gene>
    <name evidence="1" type="ORF">T03_7207</name>
</gene>
<name>A0A0V1DDJ3_TRIBR</name>